<accession>A0A4T3F066</accession>
<organism evidence="2 3">
    <name type="scientific">Alteraurantiacibacter aquimixticola</name>
    <dbReference type="NCBI Taxonomy" id="2489173"/>
    <lineage>
        <taxon>Bacteria</taxon>
        <taxon>Pseudomonadati</taxon>
        <taxon>Pseudomonadota</taxon>
        <taxon>Alphaproteobacteria</taxon>
        <taxon>Sphingomonadales</taxon>
        <taxon>Erythrobacteraceae</taxon>
        <taxon>Alteraurantiacibacter</taxon>
    </lineage>
</organism>
<dbReference type="Proteomes" id="UP000309389">
    <property type="component" value="Unassembled WGS sequence"/>
</dbReference>
<dbReference type="Gene3D" id="3.30.530.20">
    <property type="match status" value="1"/>
</dbReference>
<dbReference type="InterPro" id="IPR019587">
    <property type="entry name" value="Polyketide_cyclase/dehydratase"/>
</dbReference>
<evidence type="ECO:0000313" key="2">
    <source>
        <dbReference type="EMBL" id="TIX50419.1"/>
    </source>
</evidence>
<dbReference type="OrthoDB" id="5735475at2"/>
<name>A0A4T3F066_9SPHN</name>
<sequence>MRRSMFALAAALPASFATSATAEVVPSETGGFASTHTAVVAADPAATWAMLIEPQHWWSHSWSDNSANMSLNPVAGGCFCEVIPDPAGGAPGSAEHARVVMVMPGRTLRMVGALGPLQSEGLAGTLTVTLAEVDAGTQITWDYVIGGQSRLPLGELAPVVDSVQAEFLGGLVEALGGAV</sequence>
<gene>
    <name evidence="2" type="ORF">E5222_09095</name>
</gene>
<dbReference type="SUPFAM" id="SSF55961">
    <property type="entry name" value="Bet v1-like"/>
    <property type="match status" value="1"/>
</dbReference>
<evidence type="ECO:0000313" key="3">
    <source>
        <dbReference type="Proteomes" id="UP000309389"/>
    </source>
</evidence>
<reference evidence="2 3" key="1">
    <citation type="submission" date="2019-04" db="EMBL/GenBank/DDBJ databases">
        <title>Altererythrobacter aquimixticola sp. nov., isolated from sediment of junction between the ocean and a freshwater spring.</title>
        <authorList>
            <person name="Yoon J.-H."/>
        </authorList>
    </citation>
    <scope>NUCLEOTIDE SEQUENCE [LARGE SCALE GENOMIC DNA]</scope>
    <source>
        <strain evidence="2 3">SSKS-13</strain>
    </source>
</reference>
<dbReference type="AlphaFoldDB" id="A0A4T3F066"/>
<evidence type="ECO:0000256" key="1">
    <source>
        <dbReference type="SAM" id="SignalP"/>
    </source>
</evidence>
<feature type="signal peptide" evidence="1">
    <location>
        <begin position="1"/>
        <end position="22"/>
    </location>
</feature>
<feature type="chain" id="PRO_5020915256" evidence="1">
    <location>
        <begin position="23"/>
        <end position="179"/>
    </location>
</feature>
<dbReference type="EMBL" id="SSHH01000002">
    <property type="protein sequence ID" value="TIX50419.1"/>
    <property type="molecule type" value="Genomic_DNA"/>
</dbReference>
<proteinExistence type="predicted"/>
<keyword evidence="3" id="KW-1185">Reference proteome</keyword>
<protein>
    <submittedName>
        <fullName evidence="2">ATPase</fullName>
    </submittedName>
</protein>
<dbReference type="RefSeq" id="WP_136693441.1">
    <property type="nucleotide sequence ID" value="NZ_SSHH01000002.1"/>
</dbReference>
<dbReference type="Pfam" id="PF10604">
    <property type="entry name" value="Polyketide_cyc2"/>
    <property type="match status" value="1"/>
</dbReference>
<keyword evidence="1" id="KW-0732">Signal</keyword>
<comment type="caution">
    <text evidence="2">The sequence shown here is derived from an EMBL/GenBank/DDBJ whole genome shotgun (WGS) entry which is preliminary data.</text>
</comment>
<dbReference type="InterPro" id="IPR023393">
    <property type="entry name" value="START-like_dom_sf"/>
</dbReference>